<protein>
    <submittedName>
        <fullName evidence="1">Uncharacterized protein</fullName>
    </submittedName>
</protein>
<dbReference type="AlphaFoldDB" id="A0A1A9VW63"/>
<dbReference type="Proteomes" id="UP000078200">
    <property type="component" value="Unassembled WGS sequence"/>
</dbReference>
<dbReference type="VEuPathDB" id="VectorBase:GAUT049573"/>
<sequence>MSEMMQYLALADSFINSYRKNQEYPICDEYCELSSIEVVKSAGCSIWWLERSIFQIDFNTYLRKDTIKIANNENNNNKDVILDTRAEAPGDNAILQLTDGVIPDKELVEILKKNLRPDDVKDELLEKELNKAKFPKITHSSHLRNGLASFPSVLFCQEVVEVNDTSAPASCFAPNFAKKFLQEYKYPWKKFTASFKTADDSSHAALCITTDVMFREVSTSQTMRSKNINNGVVVIGPTALFPKYKYVLINYITNIL</sequence>
<name>A0A1A9VW63_GLOAU</name>
<dbReference type="EnsemblMetazoa" id="GAUT049573-RA">
    <property type="protein sequence ID" value="GAUT049573-PA"/>
    <property type="gene ID" value="GAUT049573"/>
</dbReference>
<accession>A0A1A9VW63</accession>
<reference evidence="1" key="1">
    <citation type="submission" date="2020-05" db="UniProtKB">
        <authorList>
            <consortium name="EnsemblMetazoa"/>
        </authorList>
    </citation>
    <scope>IDENTIFICATION</scope>
    <source>
        <strain evidence="1">TTRI</strain>
    </source>
</reference>
<evidence type="ECO:0000313" key="1">
    <source>
        <dbReference type="EnsemblMetazoa" id="GAUT049573-PA"/>
    </source>
</evidence>
<evidence type="ECO:0000313" key="2">
    <source>
        <dbReference type="Proteomes" id="UP000078200"/>
    </source>
</evidence>
<organism evidence="1 2">
    <name type="scientific">Glossina austeni</name>
    <name type="common">Savannah tsetse fly</name>
    <dbReference type="NCBI Taxonomy" id="7395"/>
    <lineage>
        <taxon>Eukaryota</taxon>
        <taxon>Metazoa</taxon>
        <taxon>Ecdysozoa</taxon>
        <taxon>Arthropoda</taxon>
        <taxon>Hexapoda</taxon>
        <taxon>Insecta</taxon>
        <taxon>Pterygota</taxon>
        <taxon>Neoptera</taxon>
        <taxon>Endopterygota</taxon>
        <taxon>Diptera</taxon>
        <taxon>Brachycera</taxon>
        <taxon>Muscomorpha</taxon>
        <taxon>Hippoboscoidea</taxon>
        <taxon>Glossinidae</taxon>
        <taxon>Glossina</taxon>
    </lineage>
</organism>
<proteinExistence type="predicted"/>
<keyword evidence="2" id="KW-1185">Reference proteome</keyword>